<keyword evidence="1" id="KW-0675">Receptor</keyword>
<name>A0ACC1K9L4_9FUNG</name>
<proteinExistence type="predicted"/>
<evidence type="ECO:0000313" key="1">
    <source>
        <dbReference type="EMBL" id="KAJ2775907.1"/>
    </source>
</evidence>
<dbReference type="EMBL" id="JANBUJ010000001">
    <property type="protein sequence ID" value="KAJ2775907.1"/>
    <property type="molecule type" value="Genomic_DNA"/>
</dbReference>
<protein>
    <submittedName>
        <fullName evidence="1">Mitochondrial import receptor subunit Tom22</fullName>
    </submittedName>
</protein>
<evidence type="ECO:0000313" key="2">
    <source>
        <dbReference type="Proteomes" id="UP001140234"/>
    </source>
</evidence>
<gene>
    <name evidence="1" type="primary">tom22</name>
    <name evidence="1" type="ORF">IWQ57_000064</name>
</gene>
<sequence>MVRLVEIEDESAYDDDSQYTTESEAGESAGSVGEKDLESDFEDYDEEGDYDDDLLDESLLERLVALRDIIPARHQQAIARAASTVGFWGEMGARLAGKLAWVFTTSALLVVFPLALEGDRDKMMQQWEAEQMQQPGGAPPGQPPMMPPPGAAGFGGMAAPAPGLA</sequence>
<accession>A0ACC1K9L4</accession>
<dbReference type="Proteomes" id="UP001140234">
    <property type="component" value="Unassembled WGS sequence"/>
</dbReference>
<comment type="caution">
    <text evidence="1">The sequence shown here is derived from an EMBL/GenBank/DDBJ whole genome shotgun (WGS) entry which is preliminary data.</text>
</comment>
<reference evidence="1" key="1">
    <citation type="submission" date="2022-07" db="EMBL/GenBank/DDBJ databases">
        <title>Phylogenomic reconstructions and comparative analyses of Kickxellomycotina fungi.</title>
        <authorList>
            <person name="Reynolds N.K."/>
            <person name="Stajich J.E."/>
            <person name="Barry K."/>
            <person name="Grigoriev I.V."/>
            <person name="Crous P."/>
            <person name="Smith M.E."/>
        </authorList>
    </citation>
    <scope>NUCLEOTIDE SEQUENCE</scope>
    <source>
        <strain evidence="1">CBS 109366</strain>
    </source>
</reference>
<organism evidence="1 2">
    <name type="scientific">Coemansia nantahalensis</name>
    <dbReference type="NCBI Taxonomy" id="2789366"/>
    <lineage>
        <taxon>Eukaryota</taxon>
        <taxon>Fungi</taxon>
        <taxon>Fungi incertae sedis</taxon>
        <taxon>Zoopagomycota</taxon>
        <taxon>Kickxellomycotina</taxon>
        <taxon>Kickxellomycetes</taxon>
        <taxon>Kickxellales</taxon>
        <taxon>Kickxellaceae</taxon>
        <taxon>Coemansia</taxon>
    </lineage>
</organism>
<keyword evidence="2" id="KW-1185">Reference proteome</keyword>